<dbReference type="Gene3D" id="3.40.190.10">
    <property type="entry name" value="Periplasmic binding protein-like II"/>
    <property type="match status" value="2"/>
</dbReference>
<dbReference type="Pfam" id="PF00497">
    <property type="entry name" value="SBP_bac_3"/>
    <property type="match status" value="1"/>
</dbReference>
<dbReference type="PANTHER" id="PTHR35936">
    <property type="entry name" value="MEMBRANE-BOUND LYTIC MUREIN TRANSGLYCOSYLASE F"/>
    <property type="match status" value="1"/>
</dbReference>
<organism evidence="8 9">
    <name type="scientific">Crossiella cryophila</name>
    <dbReference type="NCBI Taxonomy" id="43355"/>
    <lineage>
        <taxon>Bacteria</taxon>
        <taxon>Bacillati</taxon>
        <taxon>Actinomycetota</taxon>
        <taxon>Actinomycetes</taxon>
        <taxon>Pseudonocardiales</taxon>
        <taxon>Pseudonocardiaceae</taxon>
        <taxon>Crossiella</taxon>
    </lineage>
</organism>
<dbReference type="PANTHER" id="PTHR35936:SF17">
    <property type="entry name" value="ARGININE-BINDING EXTRACELLULAR PROTEIN ARTP"/>
    <property type="match status" value="1"/>
</dbReference>
<dbReference type="GO" id="GO:0016020">
    <property type="term" value="C:membrane"/>
    <property type="evidence" value="ECO:0007669"/>
    <property type="project" value="InterPro"/>
</dbReference>
<evidence type="ECO:0000313" key="9">
    <source>
        <dbReference type="Proteomes" id="UP000533598"/>
    </source>
</evidence>
<dbReference type="SUPFAM" id="SSF53850">
    <property type="entry name" value="Periplasmic binding protein-like II"/>
    <property type="match status" value="1"/>
</dbReference>
<evidence type="ECO:0000256" key="5">
    <source>
        <dbReference type="SAM" id="SignalP"/>
    </source>
</evidence>
<feature type="chain" id="PRO_5038470106" evidence="5">
    <location>
        <begin position="27"/>
        <end position="268"/>
    </location>
</feature>
<proteinExistence type="inferred from homology"/>
<evidence type="ECO:0000256" key="3">
    <source>
        <dbReference type="ARBA" id="ARBA00022729"/>
    </source>
</evidence>
<evidence type="ECO:0000256" key="4">
    <source>
        <dbReference type="RuleBase" id="RU003744"/>
    </source>
</evidence>
<sequence>MARRSRHQVLALLPAAALLLAASACGGGGGTTTANGVQLAEAGKIKTCTHLPYEPFQFKEGNNIVGFDVDLVDLVAKDLGVKQEIVDGPFDTIASGQDLNINKCDVAAAGMTITDTRKQNFDFSSPYFLATQALLVKKGSGVTNLDSLKGKKLGVQADTTGKVYAEKNTGDDVKKVTFEDLGLLLESVKNGSVDAAINDDFVLKDYARKNTDVEMTTAFNTNENYGIGVRKGNDALLKKVNEVLAKAKSDGTYATLYEKWFKEKPKQG</sequence>
<keyword evidence="3 5" id="KW-0732">Signal</keyword>
<dbReference type="PROSITE" id="PS01039">
    <property type="entry name" value="SBP_BACTERIAL_3"/>
    <property type="match status" value="1"/>
</dbReference>
<evidence type="ECO:0000256" key="1">
    <source>
        <dbReference type="ARBA" id="ARBA00004196"/>
    </source>
</evidence>
<dbReference type="InterPro" id="IPR001320">
    <property type="entry name" value="Iontro_rcpt_C"/>
</dbReference>
<reference evidence="8 9" key="1">
    <citation type="submission" date="2020-08" db="EMBL/GenBank/DDBJ databases">
        <title>Sequencing the genomes of 1000 actinobacteria strains.</title>
        <authorList>
            <person name="Klenk H.-P."/>
        </authorList>
    </citation>
    <scope>NUCLEOTIDE SEQUENCE [LARGE SCALE GENOMIC DNA]</scope>
    <source>
        <strain evidence="8 9">DSM 44230</strain>
    </source>
</reference>
<dbReference type="PROSITE" id="PS51257">
    <property type="entry name" value="PROKAR_LIPOPROTEIN"/>
    <property type="match status" value="1"/>
</dbReference>
<feature type="domain" description="Ionotropic glutamate receptor C-terminal" evidence="7">
    <location>
        <begin position="44"/>
        <end position="263"/>
    </location>
</feature>
<comment type="similarity">
    <text evidence="2 4">Belongs to the bacterial solute-binding protein 3 family.</text>
</comment>
<evidence type="ECO:0000259" key="6">
    <source>
        <dbReference type="SMART" id="SM00062"/>
    </source>
</evidence>
<dbReference type="EMBL" id="JACHMH010000001">
    <property type="protein sequence ID" value="MBB4674858.1"/>
    <property type="molecule type" value="Genomic_DNA"/>
</dbReference>
<feature type="domain" description="Solute-binding protein family 3/N-terminal" evidence="6">
    <location>
        <begin position="44"/>
        <end position="264"/>
    </location>
</feature>
<dbReference type="InterPro" id="IPR018313">
    <property type="entry name" value="SBP_3_CS"/>
</dbReference>
<keyword evidence="9" id="KW-1185">Reference proteome</keyword>
<evidence type="ECO:0000313" key="8">
    <source>
        <dbReference type="EMBL" id="MBB4674858.1"/>
    </source>
</evidence>
<dbReference type="SMART" id="SM00062">
    <property type="entry name" value="PBPb"/>
    <property type="match status" value="1"/>
</dbReference>
<dbReference type="SMART" id="SM00079">
    <property type="entry name" value="PBPe"/>
    <property type="match status" value="1"/>
</dbReference>
<dbReference type="RefSeq" id="WP_312986449.1">
    <property type="nucleotide sequence ID" value="NZ_BAAAUI010000018.1"/>
</dbReference>
<protein>
    <submittedName>
        <fullName evidence="8">Polar amino acid transport system substrate-binding protein</fullName>
    </submittedName>
</protein>
<dbReference type="Proteomes" id="UP000533598">
    <property type="component" value="Unassembled WGS sequence"/>
</dbReference>
<dbReference type="GO" id="GO:0030313">
    <property type="term" value="C:cell envelope"/>
    <property type="evidence" value="ECO:0007669"/>
    <property type="project" value="UniProtKB-SubCell"/>
</dbReference>
<dbReference type="GO" id="GO:0015276">
    <property type="term" value="F:ligand-gated monoatomic ion channel activity"/>
    <property type="evidence" value="ECO:0007669"/>
    <property type="project" value="InterPro"/>
</dbReference>
<feature type="signal peptide" evidence="5">
    <location>
        <begin position="1"/>
        <end position="26"/>
    </location>
</feature>
<evidence type="ECO:0000256" key="2">
    <source>
        <dbReference type="ARBA" id="ARBA00010333"/>
    </source>
</evidence>
<gene>
    <name evidence="8" type="ORF">HNR67_000976</name>
</gene>
<comment type="subcellular location">
    <subcellularLocation>
        <location evidence="1">Cell envelope</location>
    </subcellularLocation>
</comment>
<comment type="caution">
    <text evidence="8">The sequence shown here is derived from an EMBL/GenBank/DDBJ whole genome shotgun (WGS) entry which is preliminary data.</text>
</comment>
<dbReference type="InterPro" id="IPR001638">
    <property type="entry name" value="Solute-binding_3/MltF_N"/>
</dbReference>
<dbReference type="AlphaFoldDB" id="A0A7W7FRY7"/>
<name>A0A7W7FRY7_9PSEU</name>
<evidence type="ECO:0000259" key="7">
    <source>
        <dbReference type="SMART" id="SM00079"/>
    </source>
</evidence>
<accession>A0A7W7FRY7</accession>